<dbReference type="Pfam" id="PF09086">
    <property type="entry name" value="DUF1924"/>
    <property type="match status" value="1"/>
</dbReference>
<evidence type="ECO:0000256" key="1">
    <source>
        <dbReference type="ARBA" id="ARBA00022617"/>
    </source>
</evidence>
<organism evidence="6 7">
    <name type="scientific">Sulfurovum zhangzhouensis</name>
    <dbReference type="NCBI Taxonomy" id="3019067"/>
    <lineage>
        <taxon>Bacteria</taxon>
        <taxon>Pseudomonadati</taxon>
        <taxon>Campylobacterota</taxon>
        <taxon>Epsilonproteobacteria</taxon>
        <taxon>Campylobacterales</taxon>
        <taxon>Sulfurovaceae</taxon>
        <taxon>Sulfurovum</taxon>
    </lineage>
</organism>
<dbReference type="Proteomes" id="UP001169069">
    <property type="component" value="Unassembled WGS sequence"/>
</dbReference>
<accession>A0ABT7QUW8</accession>
<evidence type="ECO:0000313" key="6">
    <source>
        <dbReference type="EMBL" id="MDM5270583.1"/>
    </source>
</evidence>
<evidence type="ECO:0000256" key="2">
    <source>
        <dbReference type="ARBA" id="ARBA00022723"/>
    </source>
</evidence>
<dbReference type="Gene3D" id="1.10.760.10">
    <property type="entry name" value="Cytochrome c-like domain"/>
    <property type="match status" value="1"/>
</dbReference>
<dbReference type="InterPro" id="IPR036909">
    <property type="entry name" value="Cyt_c-like_dom_sf"/>
</dbReference>
<dbReference type="InterPro" id="IPR009056">
    <property type="entry name" value="Cyt_c-like_dom"/>
</dbReference>
<evidence type="ECO:0000259" key="5">
    <source>
        <dbReference type="PROSITE" id="PS51007"/>
    </source>
</evidence>
<sequence length="137" mass="15839">MKKFILVSLIPLSVFANNFNDQIQIYIDQLKVEAKNIDPNFNDFDSKRGEEIFTSKHIGKKGQEISCTSCHNLDLTQEGKNVFTNKVIKPLSPTANKERLISVKEVEKWLRRNFKDVYLKEGNAIQKGDVLYYINTK</sequence>
<evidence type="ECO:0000256" key="3">
    <source>
        <dbReference type="ARBA" id="ARBA00023004"/>
    </source>
</evidence>
<name>A0ABT7QUW8_9BACT</name>
<keyword evidence="7" id="KW-1185">Reference proteome</keyword>
<dbReference type="SUPFAM" id="SSF46626">
    <property type="entry name" value="Cytochrome c"/>
    <property type="match status" value="1"/>
</dbReference>
<keyword evidence="2 4" id="KW-0479">Metal-binding</keyword>
<evidence type="ECO:0000313" key="7">
    <source>
        <dbReference type="Proteomes" id="UP001169069"/>
    </source>
</evidence>
<dbReference type="RefSeq" id="WP_289411861.1">
    <property type="nucleotide sequence ID" value="NZ_JAQIBD010000001.1"/>
</dbReference>
<gene>
    <name evidence="6" type="ORF">PGH07_00130</name>
</gene>
<reference evidence="6" key="1">
    <citation type="submission" date="2023-01" db="EMBL/GenBank/DDBJ databases">
        <title>Sulfurovum sp. zt1-1 genome assembly.</title>
        <authorList>
            <person name="Wang J."/>
        </authorList>
    </citation>
    <scope>NUCLEOTIDE SEQUENCE</scope>
    <source>
        <strain evidence="6">Zt1-1</strain>
    </source>
</reference>
<evidence type="ECO:0000256" key="4">
    <source>
        <dbReference type="PROSITE-ProRule" id="PRU00433"/>
    </source>
</evidence>
<keyword evidence="3 4" id="KW-0408">Iron</keyword>
<comment type="caution">
    <text evidence="6">The sequence shown here is derived from an EMBL/GenBank/DDBJ whole genome shotgun (WGS) entry which is preliminary data.</text>
</comment>
<proteinExistence type="predicted"/>
<dbReference type="InterPro" id="IPR015170">
    <property type="entry name" value="DUF1924_SHP"/>
</dbReference>
<protein>
    <submittedName>
        <fullName evidence="6">DUF1924 domain-containing protein</fullName>
    </submittedName>
</protein>
<feature type="domain" description="Cytochrome c" evidence="5">
    <location>
        <begin position="44"/>
        <end position="137"/>
    </location>
</feature>
<keyword evidence="1 4" id="KW-0349">Heme</keyword>
<dbReference type="EMBL" id="JAQIBD010000001">
    <property type="protein sequence ID" value="MDM5270583.1"/>
    <property type="molecule type" value="Genomic_DNA"/>
</dbReference>
<dbReference type="PROSITE" id="PS51007">
    <property type="entry name" value="CYTC"/>
    <property type="match status" value="1"/>
</dbReference>